<dbReference type="InterPro" id="IPR016161">
    <property type="entry name" value="Ald_DH/histidinol_DH"/>
</dbReference>
<sequence>MTHDDMTAGAELRRDLTPTLLIGGEPEMGEGRAAPLLDRYTGAPIADLVAATPAQAARMVDAAWAAFRRGAPGPWDRGAILDRAALQVEAARGDFIAIMQAEAGFTAADAGGEVTRCVQTLRLSAEEARRLSGDVIPLEGAPGQAGRTAFTLRVPLGPVLAITPFNSPLNTVCHKIAPAFAAGNPAILKPASATPATACLLARILVGAGLPEGFLSVLLGGPAEAGLAMADPRVRFIAFTGSTEAGRAIQTQAGLRRTQMELGSIAFTILAADADLDRALPKIVGAGYRKAGQVCTSVQIVLAHESLRAEAAARLAELVAALPYGDPRAEGTVTGPMISRPEAERVERWIAEAEAAGAVRLAGGGREGAVVAPTLLDGITPAMKAGCEELFGPVVGVAPFATLDEAIARVNATPYGLATGAFTNRLDDAFALARRLEVGGVHINETSSSRVDLMPYGGSKDSGFGREGPHYAVREMTEERILTLTA</sequence>
<dbReference type="GO" id="GO:0008911">
    <property type="term" value="F:lactaldehyde dehydrogenase (NAD+) activity"/>
    <property type="evidence" value="ECO:0007669"/>
    <property type="project" value="TreeGrafter"/>
</dbReference>
<dbReference type="PANTHER" id="PTHR42991:SF1">
    <property type="entry name" value="ALDEHYDE DEHYDROGENASE"/>
    <property type="match status" value="1"/>
</dbReference>
<dbReference type="InterPro" id="IPR016162">
    <property type="entry name" value="Ald_DH_N"/>
</dbReference>
<evidence type="ECO:0000256" key="1">
    <source>
        <dbReference type="ARBA" id="ARBA00009986"/>
    </source>
</evidence>
<dbReference type="SUPFAM" id="SSF53720">
    <property type="entry name" value="ALDH-like"/>
    <property type="match status" value="1"/>
</dbReference>
<dbReference type="Pfam" id="PF00171">
    <property type="entry name" value="Aldedh"/>
    <property type="match status" value="1"/>
</dbReference>
<dbReference type="PANTHER" id="PTHR42991">
    <property type="entry name" value="ALDEHYDE DEHYDROGENASE"/>
    <property type="match status" value="1"/>
</dbReference>
<proteinExistence type="inferred from homology"/>
<dbReference type="InterPro" id="IPR051020">
    <property type="entry name" value="ALDH-related_metabolic_enz"/>
</dbReference>
<dbReference type="Gene3D" id="3.40.309.10">
    <property type="entry name" value="Aldehyde Dehydrogenase, Chain A, domain 2"/>
    <property type="match status" value="1"/>
</dbReference>
<dbReference type="InterPro" id="IPR015590">
    <property type="entry name" value="Aldehyde_DH_dom"/>
</dbReference>
<evidence type="ECO:0000259" key="3">
    <source>
        <dbReference type="Pfam" id="PF00171"/>
    </source>
</evidence>
<name>A0A1I3FTF2_9RHOB</name>
<organism evidence="4 5">
    <name type="scientific">Albimonas pacifica</name>
    <dbReference type="NCBI Taxonomy" id="1114924"/>
    <lineage>
        <taxon>Bacteria</taxon>
        <taxon>Pseudomonadati</taxon>
        <taxon>Pseudomonadota</taxon>
        <taxon>Alphaproteobacteria</taxon>
        <taxon>Rhodobacterales</taxon>
        <taxon>Paracoccaceae</taxon>
        <taxon>Albimonas</taxon>
    </lineage>
</organism>
<keyword evidence="5" id="KW-1185">Reference proteome</keyword>
<dbReference type="InterPro" id="IPR016163">
    <property type="entry name" value="Ald_DH_C"/>
</dbReference>
<keyword evidence="2" id="KW-0560">Oxidoreductase</keyword>
<evidence type="ECO:0000313" key="4">
    <source>
        <dbReference type="EMBL" id="SFI14211.1"/>
    </source>
</evidence>
<dbReference type="Gene3D" id="3.40.605.10">
    <property type="entry name" value="Aldehyde Dehydrogenase, Chain A, domain 1"/>
    <property type="match status" value="1"/>
</dbReference>
<gene>
    <name evidence="4" type="ORF">SAMN05216258_104492</name>
</gene>
<protein>
    <submittedName>
        <fullName evidence="4">Succinate-semialdehyde dehydrogenase / glutarate-semialdehyde dehydrogenase</fullName>
    </submittedName>
</protein>
<evidence type="ECO:0000256" key="2">
    <source>
        <dbReference type="ARBA" id="ARBA00023002"/>
    </source>
</evidence>
<dbReference type="EMBL" id="FOQH01000004">
    <property type="protein sequence ID" value="SFI14211.1"/>
    <property type="molecule type" value="Genomic_DNA"/>
</dbReference>
<feature type="domain" description="Aldehyde dehydrogenase" evidence="3">
    <location>
        <begin position="33"/>
        <end position="480"/>
    </location>
</feature>
<dbReference type="Proteomes" id="UP000199377">
    <property type="component" value="Unassembled WGS sequence"/>
</dbReference>
<dbReference type="AlphaFoldDB" id="A0A1I3FTF2"/>
<evidence type="ECO:0000313" key="5">
    <source>
        <dbReference type="Proteomes" id="UP000199377"/>
    </source>
</evidence>
<comment type="similarity">
    <text evidence="1">Belongs to the aldehyde dehydrogenase family.</text>
</comment>
<accession>A0A1I3FTF2</accession>
<dbReference type="RefSeq" id="WP_218161004.1">
    <property type="nucleotide sequence ID" value="NZ_FOQH01000004.1"/>
</dbReference>
<dbReference type="STRING" id="1114924.SAMN05216258_104492"/>
<reference evidence="4 5" key="1">
    <citation type="submission" date="2016-10" db="EMBL/GenBank/DDBJ databases">
        <authorList>
            <person name="de Groot N.N."/>
        </authorList>
    </citation>
    <scope>NUCLEOTIDE SEQUENCE [LARGE SCALE GENOMIC DNA]</scope>
    <source>
        <strain evidence="4 5">CGMCC 1.11030</strain>
    </source>
</reference>